<dbReference type="Gene3D" id="1.10.4080.10">
    <property type="entry name" value="ADP-ribosylation/Crystallin J1"/>
    <property type="match status" value="1"/>
</dbReference>
<dbReference type="HOGENOM" id="CLU_024566_1_0_12"/>
<dbReference type="Proteomes" id="UP000009222">
    <property type="component" value="Chromosome"/>
</dbReference>
<keyword evidence="3" id="KW-1185">Reference proteome</keyword>
<feature type="binding site" evidence="1">
    <location>
        <position position="38"/>
    </location>
    <ligand>
        <name>Mg(2+)</name>
        <dbReference type="ChEBI" id="CHEBI:18420"/>
        <label>1</label>
    </ligand>
</feature>
<name>F5YAM4_LEAAZ</name>
<keyword evidence="1" id="KW-0460">Magnesium</keyword>
<dbReference type="RefSeq" id="WP_015710056.1">
    <property type="nucleotide sequence ID" value="NC_015577.1"/>
</dbReference>
<feature type="binding site" evidence="1">
    <location>
        <position position="214"/>
    </location>
    <ligand>
        <name>Mg(2+)</name>
        <dbReference type="ChEBI" id="CHEBI:18420"/>
        <label>1</label>
    </ligand>
</feature>
<reference evidence="2 3" key="2">
    <citation type="journal article" date="2011" name="ISME J.">
        <title>RNA-seq reveals cooperative metabolic interactions between two termite-gut spirochete species in co-culture.</title>
        <authorList>
            <person name="Rosenthal A.Z."/>
            <person name="Matson E.G."/>
            <person name="Eldar A."/>
            <person name="Leadbetter J.R."/>
        </authorList>
    </citation>
    <scope>NUCLEOTIDE SEQUENCE [LARGE SCALE GENOMIC DNA]</scope>
    <source>
        <strain evidence="3">ATCC BAA-888 / DSM 13862 / ZAS-9</strain>
    </source>
</reference>
<gene>
    <name evidence="2" type="ordered locus">TREAZ_1982</name>
</gene>
<proteinExistence type="predicted"/>
<dbReference type="SUPFAM" id="SSF101478">
    <property type="entry name" value="ADP-ribosylglycohydrolase"/>
    <property type="match status" value="1"/>
</dbReference>
<dbReference type="PANTHER" id="PTHR16222:SF12">
    <property type="entry name" value="ADP-RIBOSYLGLYCOHYDROLASE-RELATED"/>
    <property type="match status" value="1"/>
</dbReference>
<dbReference type="AlphaFoldDB" id="F5YAM4"/>
<accession>F5YAM4</accession>
<dbReference type="GO" id="GO:0016787">
    <property type="term" value="F:hydrolase activity"/>
    <property type="evidence" value="ECO:0007669"/>
    <property type="project" value="UniProtKB-KW"/>
</dbReference>
<evidence type="ECO:0000256" key="1">
    <source>
        <dbReference type="PIRSR" id="PIRSR605502-1"/>
    </source>
</evidence>
<keyword evidence="1" id="KW-0479">Metal-binding</keyword>
<evidence type="ECO:0000313" key="2">
    <source>
        <dbReference type="EMBL" id="AEF83372.1"/>
    </source>
</evidence>
<feature type="binding site" evidence="1">
    <location>
        <position position="37"/>
    </location>
    <ligand>
        <name>Mg(2+)</name>
        <dbReference type="ChEBI" id="CHEBI:18420"/>
        <label>1</label>
    </ligand>
</feature>
<feature type="binding site" evidence="1">
    <location>
        <position position="217"/>
    </location>
    <ligand>
        <name>Mg(2+)</name>
        <dbReference type="ChEBI" id="CHEBI:18420"/>
        <label>1</label>
    </ligand>
</feature>
<dbReference type="InterPro" id="IPR005502">
    <property type="entry name" value="Ribosyl_crysJ1"/>
</dbReference>
<protein>
    <submittedName>
        <fullName evidence="2">ADP-ribosylglycohydrolase family protein</fullName>
    </submittedName>
</protein>
<dbReference type="InterPro" id="IPR036705">
    <property type="entry name" value="Ribosyl_crysJ1_sf"/>
</dbReference>
<sequence length="280" mass="32090">MYGSIIGDICGSIYEWNNHVTDRPHEIELINQKCYYTDDTILTLAIANAVLSNYHYQDSLLIWTKKYPNCGYGGKFRNWFNQNSPKPYNSYGNGSAMRVGSIGWCFDTLEETLTEARKSAQITHNHKEGMKGAMAIASAIYLARNGKTKNEIKEYIEGEFKYKLGKDLSKLRKTYRFGGKLNTCQGTVPEAIMAFLESTDFENSIQIAISLGGDSDTLACITGSIAEAFYKNIPLPFIDFVNSKLEDDMKELLRKFYEKYLKNYDLEYYTFKKNQLDMYI</sequence>
<reference evidence="3" key="1">
    <citation type="submission" date="2009-12" db="EMBL/GenBank/DDBJ databases">
        <title>Complete sequence of Treponema azotonutricium strain ZAS-9.</title>
        <authorList>
            <person name="Tetu S.G."/>
            <person name="Matson E."/>
            <person name="Ren Q."/>
            <person name="Seshadri R."/>
            <person name="Elbourne L."/>
            <person name="Hassan K.A."/>
            <person name="Durkin A."/>
            <person name="Radune D."/>
            <person name="Mohamoud Y."/>
            <person name="Shay R."/>
            <person name="Jin S."/>
            <person name="Zhang X."/>
            <person name="Lucey K."/>
            <person name="Ballor N.R."/>
            <person name="Ottesen E."/>
            <person name="Rosenthal R."/>
            <person name="Allen A."/>
            <person name="Leadbetter J.R."/>
            <person name="Paulsen I.T."/>
        </authorList>
    </citation>
    <scope>NUCLEOTIDE SEQUENCE [LARGE SCALE GENOMIC DNA]</scope>
    <source>
        <strain evidence="3">ATCC BAA-888 / DSM 13862 / ZAS-9</strain>
    </source>
</reference>
<dbReference type="Pfam" id="PF03747">
    <property type="entry name" value="ADP_ribosyl_GH"/>
    <property type="match status" value="1"/>
</dbReference>
<dbReference type="EMBL" id="CP001841">
    <property type="protein sequence ID" value="AEF83372.1"/>
    <property type="molecule type" value="Genomic_DNA"/>
</dbReference>
<dbReference type="GO" id="GO:0046872">
    <property type="term" value="F:metal ion binding"/>
    <property type="evidence" value="ECO:0007669"/>
    <property type="project" value="UniProtKB-KW"/>
</dbReference>
<dbReference type="InParanoid" id="F5YAM4"/>
<feature type="binding site" evidence="1">
    <location>
        <position position="39"/>
    </location>
    <ligand>
        <name>Mg(2+)</name>
        <dbReference type="ChEBI" id="CHEBI:18420"/>
        <label>1</label>
    </ligand>
</feature>
<evidence type="ECO:0000313" key="3">
    <source>
        <dbReference type="Proteomes" id="UP000009222"/>
    </source>
</evidence>
<dbReference type="KEGG" id="taz:TREAZ_1982"/>
<feature type="binding site" evidence="1">
    <location>
        <position position="216"/>
    </location>
    <ligand>
        <name>Mg(2+)</name>
        <dbReference type="ChEBI" id="CHEBI:18420"/>
        <label>1</label>
    </ligand>
</feature>
<dbReference type="InterPro" id="IPR050792">
    <property type="entry name" value="ADP-ribosylglycohydrolase"/>
</dbReference>
<dbReference type="PANTHER" id="PTHR16222">
    <property type="entry name" value="ADP-RIBOSYLGLYCOHYDROLASE"/>
    <property type="match status" value="1"/>
</dbReference>
<organism evidence="2 3">
    <name type="scientific">Leadbettera azotonutricia (strain ATCC BAA-888 / DSM 13862 / ZAS-9)</name>
    <name type="common">Treponema azotonutricium</name>
    <dbReference type="NCBI Taxonomy" id="545695"/>
    <lineage>
        <taxon>Bacteria</taxon>
        <taxon>Pseudomonadati</taxon>
        <taxon>Spirochaetota</taxon>
        <taxon>Spirochaetia</taxon>
        <taxon>Spirochaetales</taxon>
        <taxon>Breznakiellaceae</taxon>
        <taxon>Leadbettera</taxon>
    </lineage>
</organism>
<dbReference type="eggNOG" id="COG1397">
    <property type="taxonomic scope" value="Bacteria"/>
</dbReference>
<keyword evidence="2" id="KW-0378">Hydrolase</keyword>
<comment type="cofactor">
    <cofactor evidence="1">
        <name>Mg(2+)</name>
        <dbReference type="ChEBI" id="CHEBI:18420"/>
    </cofactor>
    <text evidence="1">Binds 2 magnesium ions per subunit.</text>
</comment>
<dbReference type="OrthoDB" id="9814572at2"/>